<dbReference type="EMBL" id="UYRT01010356">
    <property type="protein sequence ID" value="VDK49059.1"/>
    <property type="molecule type" value="Genomic_DNA"/>
</dbReference>
<accession>A0A183D8R0</accession>
<dbReference type="InterPro" id="IPR051173">
    <property type="entry name" value="Ca_channel_alpha-2/delta"/>
</dbReference>
<dbReference type="WBParaSite" id="GPUH_0000510801-mRNA-1">
    <property type="protein sequence ID" value="GPUH_0000510801-mRNA-1"/>
    <property type="gene ID" value="GPUH_0000510801"/>
</dbReference>
<evidence type="ECO:0000313" key="2">
    <source>
        <dbReference type="Proteomes" id="UP000271098"/>
    </source>
</evidence>
<reference evidence="3" key="1">
    <citation type="submission" date="2016-06" db="UniProtKB">
        <authorList>
            <consortium name="WormBaseParasite"/>
        </authorList>
    </citation>
    <scope>IDENTIFICATION</scope>
</reference>
<dbReference type="GO" id="GO:0005891">
    <property type="term" value="C:voltage-gated calcium channel complex"/>
    <property type="evidence" value="ECO:0007669"/>
    <property type="project" value="TreeGrafter"/>
</dbReference>
<organism evidence="3">
    <name type="scientific">Gongylonema pulchrum</name>
    <dbReference type="NCBI Taxonomy" id="637853"/>
    <lineage>
        <taxon>Eukaryota</taxon>
        <taxon>Metazoa</taxon>
        <taxon>Ecdysozoa</taxon>
        <taxon>Nematoda</taxon>
        <taxon>Chromadorea</taxon>
        <taxon>Rhabditida</taxon>
        <taxon>Spirurina</taxon>
        <taxon>Spiruromorpha</taxon>
        <taxon>Spiruroidea</taxon>
        <taxon>Gongylonematidae</taxon>
        <taxon>Gongylonema</taxon>
    </lineage>
</organism>
<evidence type="ECO:0000313" key="3">
    <source>
        <dbReference type="WBParaSite" id="GPUH_0000510801-mRNA-1"/>
    </source>
</evidence>
<protein>
    <submittedName>
        <fullName evidence="3">Cytochrome P450</fullName>
    </submittedName>
</protein>
<gene>
    <name evidence="1" type="ORF">GPUH_LOCUS5101</name>
</gene>
<dbReference type="PANTHER" id="PTHR10166:SF66">
    <property type="entry name" value="VWFA AND CACHE DOMAIN-CONTAINING PROTEIN CG16868"/>
    <property type="match status" value="1"/>
</dbReference>
<dbReference type="PANTHER" id="PTHR10166">
    <property type="entry name" value="VOLTAGE-DEPENDENT CALCIUM CHANNEL SUBUNIT ALPHA-2/DELTA-RELATED"/>
    <property type="match status" value="1"/>
</dbReference>
<dbReference type="Proteomes" id="UP000271098">
    <property type="component" value="Unassembled WGS sequence"/>
</dbReference>
<reference evidence="1 2" key="2">
    <citation type="submission" date="2018-11" db="EMBL/GenBank/DDBJ databases">
        <authorList>
            <consortium name="Pathogen Informatics"/>
        </authorList>
    </citation>
    <scope>NUCLEOTIDE SEQUENCE [LARGE SCALE GENOMIC DNA]</scope>
</reference>
<dbReference type="Gene3D" id="3.30.450.20">
    <property type="entry name" value="PAS domain"/>
    <property type="match status" value="1"/>
</dbReference>
<evidence type="ECO:0000313" key="1">
    <source>
        <dbReference type="EMBL" id="VDK49059.1"/>
    </source>
</evidence>
<name>A0A183D8R0_9BILA</name>
<proteinExistence type="predicted"/>
<dbReference type="AlphaFoldDB" id="A0A183D8R0"/>
<dbReference type="OrthoDB" id="2150145at2759"/>
<keyword evidence="2" id="KW-1185">Reference proteome</keyword>
<sequence length="127" mass="14221">DPFGLIRNTGIRPGVREHVRALSAIIPHWRDKVAAATASATSEYVIRRYIATSRGVMITYPATVIRDNYEPDLQPWYTRAVEFPGRIVLTGPFLEDNVGQVVTISTAIFEGIFPTFDRIFCSYAVVC</sequence>
<dbReference type="GO" id="GO:0005245">
    <property type="term" value="F:voltage-gated calcium channel activity"/>
    <property type="evidence" value="ECO:0007669"/>
    <property type="project" value="TreeGrafter"/>
</dbReference>